<dbReference type="GO" id="GO:0032049">
    <property type="term" value="P:cardiolipin biosynthetic process"/>
    <property type="evidence" value="ECO:0007669"/>
    <property type="project" value="InterPro"/>
</dbReference>
<evidence type="ECO:0000256" key="9">
    <source>
        <dbReference type="ARBA" id="ARBA00022679"/>
    </source>
</evidence>
<dbReference type="Pfam" id="PF09139">
    <property type="entry name" value="Tam41_Mmp37"/>
    <property type="match status" value="1"/>
</dbReference>
<comment type="pathway">
    <text evidence="3">Phospholipid metabolism; CDP-diacylglycerol biosynthesis; CDP-diacylglycerol from sn-glycerol 3-phosphate: step 3/3.</text>
</comment>
<evidence type="ECO:0000313" key="19">
    <source>
        <dbReference type="EMBL" id="PYH64360.1"/>
    </source>
</evidence>
<keyword evidence="15" id="KW-0472">Membrane</keyword>
<dbReference type="GO" id="GO:0016024">
    <property type="term" value="P:CDP-diacylglycerol biosynthetic process"/>
    <property type="evidence" value="ECO:0007669"/>
    <property type="project" value="UniProtKB-UniPathway"/>
</dbReference>
<proteinExistence type="inferred from homology"/>
<protein>
    <recommendedName>
        <fullName evidence="7">Phosphatidate cytidylyltransferase, mitochondrial</fullName>
        <ecNumber evidence="6">2.7.7.41</ecNumber>
    </recommendedName>
    <alternativeName>
        <fullName evidence="18">CDP-diacylglycerol synthase</fullName>
    </alternativeName>
</protein>
<dbReference type="UniPathway" id="UPA00557">
    <property type="reaction ID" value="UER00614"/>
</dbReference>
<dbReference type="GO" id="GO:0004605">
    <property type="term" value="F:phosphatidate cytidylyltransferase activity"/>
    <property type="evidence" value="ECO:0007669"/>
    <property type="project" value="UniProtKB-EC"/>
</dbReference>
<dbReference type="PANTHER" id="PTHR13619">
    <property type="entry name" value="PHOSPHATIDATE CYTIDYLYLTRANSFERASE, MITOCHONDRIAL"/>
    <property type="match status" value="1"/>
</dbReference>
<dbReference type="Proteomes" id="UP000248405">
    <property type="component" value="Unassembled WGS sequence"/>
</dbReference>
<comment type="similarity">
    <text evidence="5">Belongs to the TAM41 family.</text>
</comment>
<keyword evidence="10" id="KW-0548">Nucleotidyltransferase</keyword>
<sequence length="147" mass="15942">LDFIFGVSCAEKWHGLNLLQNSHHYGALGRPGKRAVGRVQEAGAGVCSNPFVMVNGTIIGHGVVSMDTICRDLTTWDTLNLPGSLQKPTRTICHDLRVQQANQVNMSSATKVALLFLPKTFDKRDLYALIAGILYLGDSRMSVGGDD</sequence>
<dbReference type="GO" id="GO:0005743">
    <property type="term" value="C:mitochondrial inner membrane"/>
    <property type="evidence" value="ECO:0007669"/>
    <property type="project" value="UniProtKB-SubCell"/>
</dbReference>
<organism evidence="19 20">
    <name type="scientific">Aspergillus vadensis (strain CBS 113365 / IMI 142717 / IBT 24658)</name>
    <dbReference type="NCBI Taxonomy" id="1448311"/>
    <lineage>
        <taxon>Eukaryota</taxon>
        <taxon>Fungi</taxon>
        <taxon>Dikarya</taxon>
        <taxon>Ascomycota</taxon>
        <taxon>Pezizomycotina</taxon>
        <taxon>Eurotiomycetes</taxon>
        <taxon>Eurotiomycetidae</taxon>
        <taxon>Eurotiales</taxon>
        <taxon>Aspergillaceae</taxon>
        <taxon>Aspergillus</taxon>
        <taxon>Aspergillus subgen. Circumdati</taxon>
    </lineage>
</organism>
<keyword evidence="16" id="KW-0594">Phospholipid biosynthesis</keyword>
<evidence type="ECO:0000256" key="13">
    <source>
        <dbReference type="ARBA" id="ARBA00023098"/>
    </source>
</evidence>
<comment type="pathway">
    <text evidence="4">Lipid metabolism.</text>
</comment>
<evidence type="ECO:0000256" key="1">
    <source>
        <dbReference type="ARBA" id="ARBA00001946"/>
    </source>
</evidence>
<evidence type="ECO:0000256" key="7">
    <source>
        <dbReference type="ARBA" id="ARBA00018337"/>
    </source>
</evidence>
<keyword evidence="20" id="KW-1185">Reference proteome</keyword>
<keyword evidence="9" id="KW-0808">Transferase</keyword>
<keyword evidence="13" id="KW-0443">Lipid metabolism</keyword>
<comment type="subcellular location">
    <subcellularLocation>
        <location evidence="2">Mitochondrion inner membrane</location>
        <topology evidence="2">Peripheral membrane protein</topology>
        <orientation evidence="2">Matrix side</orientation>
    </subcellularLocation>
</comment>
<keyword evidence="17" id="KW-1208">Phospholipid metabolism</keyword>
<keyword evidence="8" id="KW-0444">Lipid biosynthesis</keyword>
<dbReference type="GeneID" id="37216423"/>
<keyword evidence="12" id="KW-0460">Magnesium</keyword>
<evidence type="ECO:0000256" key="11">
    <source>
        <dbReference type="ARBA" id="ARBA00022792"/>
    </source>
</evidence>
<reference evidence="19" key="1">
    <citation type="submission" date="2016-12" db="EMBL/GenBank/DDBJ databases">
        <title>The genomes of Aspergillus section Nigri reveals drivers in fungal speciation.</title>
        <authorList>
            <consortium name="DOE Joint Genome Institute"/>
            <person name="Vesth T.C."/>
            <person name="Nybo J."/>
            <person name="Theobald S."/>
            <person name="Brandl J."/>
            <person name="Frisvad J.C."/>
            <person name="Nielsen K.F."/>
            <person name="Lyhne E.K."/>
            <person name="Kogle M.E."/>
            <person name="Kuo A."/>
            <person name="Riley R."/>
            <person name="Clum A."/>
            <person name="Nolan M."/>
            <person name="Lipzen A."/>
            <person name="Salamov A."/>
            <person name="Henrissat B."/>
            <person name="Wiebenga A."/>
            <person name="De Vries R.P."/>
            <person name="Grigoriev I.V."/>
            <person name="Mortensen U.H."/>
            <person name="Andersen M.R."/>
            <person name="Baker S.E."/>
        </authorList>
    </citation>
    <scope>NUCLEOTIDE SEQUENCE [LARGE SCALE GENOMIC DNA]</scope>
    <source>
        <strain evidence="19">CBS 113365</strain>
    </source>
</reference>
<evidence type="ECO:0000313" key="20">
    <source>
        <dbReference type="Proteomes" id="UP000248405"/>
    </source>
</evidence>
<dbReference type="AlphaFoldDB" id="A0A319B2E5"/>
<evidence type="ECO:0000256" key="6">
    <source>
        <dbReference type="ARBA" id="ARBA00012487"/>
    </source>
</evidence>
<evidence type="ECO:0000256" key="4">
    <source>
        <dbReference type="ARBA" id="ARBA00005189"/>
    </source>
</evidence>
<accession>A0A319B2E5</accession>
<gene>
    <name evidence="19" type="ORF">BO88DRAFT_474579</name>
</gene>
<dbReference type="EC" id="2.7.7.41" evidence="6"/>
<comment type="cofactor">
    <cofactor evidence="1">
        <name>Mg(2+)</name>
        <dbReference type="ChEBI" id="CHEBI:18420"/>
    </cofactor>
</comment>
<dbReference type="InterPro" id="IPR015222">
    <property type="entry name" value="Tam41"/>
</dbReference>
<feature type="non-terminal residue" evidence="19">
    <location>
        <position position="1"/>
    </location>
</feature>
<evidence type="ECO:0000256" key="10">
    <source>
        <dbReference type="ARBA" id="ARBA00022695"/>
    </source>
</evidence>
<dbReference type="EMBL" id="KZ821644">
    <property type="protein sequence ID" value="PYH64360.1"/>
    <property type="molecule type" value="Genomic_DNA"/>
</dbReference>
<evidence type="ECO:0000256" key="15">
    <source>
        <dbReference type="ARBA" id="ARBA00023136"/>
    </source>
</evidence>
<evidence type="ECO:0000256" key="5">
    <source>
        <dbReference type="ARBA" id="ARBA00005458"/>
    </source>
</evidence>
<evidence type="ECO:0000256" key="16">
    <source>
        <dbReference type="ARBA" id="ARBA00023209"/>
    </source>
</evidence>
<dbReference type="RefSeq" id="XP_025558154.1">
    <property type="nucleotide sequence ID" value="XM_025711831.1"/>
</dbReference>
<evidence type="ECO:0000256" key="17">
    <source>
        <dbReference type="ARBA" id="ARBA00023264"/>
    </source>
</evidence>
<dbReference type="PANTHER" id="PTHR13619:SF0">
    <property type="entry name" value="PHOSPHATIDATE CYTIDYLYLTRANSFERASE, MITOCHONDRIAL"/>
    <property type="match status" value="1"/>
</dbReference>
<evidence type="ECO:0000256" key="12">
    <source>
        <dbReference type="ARBA" id="ARBA00022842"/>
    </source>
</evidence>
<evidence type="ECO:0000256" key="3">
    <source>
        <dbReference type="ARBA" id="ARBA00005119"/>
    </source>
</evidence>
<keyword evidence="11" id="KW-0999">Mitochondrion inner membrane</keyword>
<evidence type="ECO:0000256" key="2">
    <source>
        <dbReference type="ARBA" id="ARBA00004443"/>
    </source>
</evidence>
<evidence type="ECO:0000256" key="18">
    <source>
        <dbReference type="ARBA" id="ARBA00029893"/>
    </source>
</evidence>
<keyword evidence="14" id="KW-0496">Mitochondrion</keyword>
<dbReference type="OrthoDB" id="341477at2759"/>
<name>A0A319B2E5_ASPVC</name>
<evidence type="ECO:0000256" key="14">
    <source>
        <dbReference type="ARBA" id="ARBA00023128"/>
    </source>
</evidence>
<evidence type="ECO:0000256" key="8">
    <source>
        <dbReference type="ARBA" id="ARBA00022516"/>
    </source>
</evidence>